<organism evidence="1 2">
    <name type="scientific">Priestia megaterium (strain ATCC 12872 / QMB1551)</name>
    <name type="common">Bacillus megaterium</name>
    <dbReference type="NCBI Taxonomy" id="545693"/>
    <lineage>
        <taxon>Bacteria</taxon>
        <taxon>Bacillati</taxon>
        <taxon>Bacillota</taxon>
        <taxon>Bacilli</taxon>
        <taxon>Bacillales</taxon>
        <taxon>Bacillaceae</taxon>
        <taxon>Priestia</taxon>
    </lineage>
</organism>
<reference evidence="1 2" key="4">
    <citation type="journal article" date="2011" name="J. Bacteriol.">
        <title>Genome sequences of the biotechnologically important Bacillus megaterium strains QM B1551 and DSM319.</title>
        <authorList>
            <person name="Eppinger M."/>
            <person name="Bunk B."/>
            <person name="Johns M.A."/>
            <person name="Edirisinghe J.N."/>
            <person name="Kutumbaka K.K."/>
            <person name="Koenig S.S."/>
            <person name="Huot Creasy H."/>
            <person name="Rosovitz M.J."/>
            <person name="Riley D.R."/>
            <person name="Daugherty S."/>
            <person name="Martin M."/>
            <person name="Elbourne L.D."/>
            <person name="Paulsen I."/>
            <person name="Biedendieck R."/>
            <person name="Braun C."/>
            <person name="Grayburn S."/>
            <person name="Dhingra S."/>
            <person name="Lukyanchuk V."/>
            <person name="Ball B."/>
            <person name="Ul-Qamar R."/>
            <person name="Seibel J."/>
            <person name="Bremer E."/>
            <person name="Jahn D."/>
            <person name="Ravel J."/>
            <person name="Vary P.S."/>
        </authorList>
    </citation>
    <scope>NUCLEOTIDE SEQUENCE [LARGE SCALE GENOMIC DNA]</scope>
    <source>
        <strain evidence="2">ATCC 12872 / QMB1551</strain>
        <plasmid evidence="1">pBM200</plasmid>
    </source>
</reference>
<dbReference type="KEGG" id="bmq:BMQ_pBM20002"/>
<accession>D5E388</accession>
<dbReference type="AlphaFoldDB" id="D5E388"/>
<keyword evidence="2" id="KW-1185">Reference proteome</keyword>
<dbReference type="EMBL" id="CP001985">
    <property type="protein sequence ID" value="ADE72263.1"/>
    <property type="molecule type" value="Genomic_DNA"/>
</dbReference>
<reference evidence="1 2" key="2">
    <citation type="journal article" date="2001" name="Plasmid">
        <title>Discoveries within the Seven Plasmid Array of Bacillus megaterium QM B1551.</title>
        <authorList>
            <person name="Kunnimalaiyaan M."/>
            <person name="Zhou Y."/>
            <person name="Scholle M."/>
            <person name="Baisa G.A."/>
            <person name="Vary P.S."/>
        </authorList>
    </citation>
    <scope>NUCLEOTIDE SEQUENCE [LARGE SCALE GENOMIC DNA]</scope>
    <source>
        <strain evidence="2">ATCC 12872 / QMB1551</strain>
        <plasmid evidence="1 2">pBM200</plasmid>
    </source>
</reference>
<proteinExistence type="predicted"/>
<geneLocation type="plasmid" evidence="1 2">
    <name>pBM200</name>
</geneLocation>
<evidence type="ECO:0000313" key="1">
    <source>
        <dbReference type="EMBL" id="ADE72263.1"/>
    </source>
</evidence>
<dbReference type="Proteomes" id="UP000000935">
    <property type="component" value="Plasmid pBM200"/>
</dbReference>
<reference key="3">
    <citation type="submission" date="2010-04" db="EMBL/GenBank/DDBJ databases">
        <title>Genome sequences of the industrial vitamin B12-producers B. megaterium QM B1551 and DSM319 reveal new insights into the Bacillus genome evolution and pan-genome structure.</title>
        <authorList>
            <person name="Eppinger M."/>
            <person name="Bunk B."/>
            <person name="Johns M.A."/>
            <person name="Edirisinghe J.N."/>
            <person name="Kutumbaka K.K."/>
            <person name="Riley D.R."/>
            <person name="Creasy H.H."/>
            <person name="Koenig S.S.K."/>
            <person name="Galens K."/>
            <person name="Orvis J."/>
            <person name="Creasy T."/>
            <person name="Biedendieck R."/>
            <person name="Braun C."/>
            <person name="Grayburn S."/>
            <person name="Jahn D."/>
            <person name="Ravel J."/>
            <person name="Vary P.S."/>
        </authorList>
    </citation>
    <scope>NUCLEOTIDE SEQUENCE</scope>
    <source>
        <strain>QM B1551</strain>
    </source>
</reference>
<evidence type="ECO:0000313" key="2">
    <source>
        <dbReference type="Proteomes" id="UP000000935"/>
    </source>
</evidence>
<protein>
    <submittedName>
        <fullName evidence="1">Uncharacterized protein</fullName>
    </submittedName>
</protein>
<gene>
    <name evidence="1" type="ordered locus">BMQ_pBM20002</name>
</gene>
<dbReference type="HOGENOM" id="CLU_3304840_0_0_9"/>
<sequence>MNPSRSVTLPNGFAVVKKQKNSLPPGSFSVFLDVYYIYV</sequence>
<keyword evidence="1" id="KW-0614">Plasmid</keyword>
<reference evidence="1 2" key="1">
    <citation type="journal article" date="1997" name="Plasmid">
        <title>Replicons of the Indigenous Plasmids of Bacillus megaterium QM B1551.</title>
        <authorList>
            <person name="Stevenson D.M."/>
            <person name="Zhou Y."/>
            <person name="Mueller K."/>
            <person name="Jablonski L."/>
            <person name="Vary P.S."/>
        </authorList>
    </citation>
    <scope>NUCLEOTIDE SEQUENCE [LARGE SCALE GENOMIC DNA]</scope>
    <source>
        <strain evidence="2">ATCC 12872 / QMB1551</strain>
        <plasmid evidence="1 2">pBM200</plasmid>
    </source>
</reference>
<name>D5E388_PRIM1</name>